<dbReference type="Proteomes" id="UP000245884">
    <property type="component" value="Unassembled WGS sequence"/>
</dbReference>
<dbReference type="EMBL" id="KZ819664">
    <property type="protein sequence ID" value="PWN29068.1"/>
    <property type="molecule type" value="Genomic_DNA"/>
</dbReference>
<dbReference type="RefSeq" id="XP_025363680.1">
    <property type="nucleotide sequence ID" value="XM_025505705.1"/>
</dbReference>
<organism evidence="1 2">
    <name type="scientific">Jaminaea rosea</name>
    <dbReference type="NCBI Taxonomy" id="1569628"/>
    <lineage>
        <taxon>Eukaryota</taxon>
        <taxon>Fungi</taxon>
        <taxon>Dikarya</taxon>
        <taxon>Basidiomycota</taxon>
        <taxon>Ustilaginomycotina</taxon>
        <taxon>Exobasidiomycetes</taxon>
        <taxon>Microstromatales</taxon>
        <taxon>Microstromatales incertae sedis</taxon>
        <taxon>Jaminaea</taxon>
    </lineage>
</organism>
<protein>
    <submittedName>
        <fullName evidence="1">Uncharacterized protein</fullName>
    </submittedName>
</protein>
<name>A0A316UW93_9BASI</name>
<evidence type="ECO:0000313" key="1">
    <source>
        <dbReference type="EMBL" id="PWN29068.1"/>
    </source>
</evidence>
<dbReference type="OrthoDB" id="2400485at2759"/>
<keyword evidence="2" id="KW-1185">Reference proteome</keyword>
<proteinExistence type="predicted"/>
<dbReference type="GeneID" id="37027528"/>
<dbReference type="InterPro" id="IPR007727">
    <property type="entry name" value="Spo12"/>
</dbReference>
<reference evidence="1 2" key="1">
    <citation type="journal article" date="2018" name="Mol. Biol. Evol.">
        <title>Broad Genomic Sampling Reveals a Smut Pathogenic Ancestry of the Fungal Clade Ustilaginomycotina.</title>
        <authorList>
            <person name="Kijpornyongpan T."/>
            <person name="Mondo S.J."/>
            <person name="Barry K."/>
            <person name="Sandor L."/>
            <person name="Lee J."/>
            <person name="Lipzen A."/>
            <person name="Pangilinan J."/>
            <person name="LaButti K."/>
            <person name="Hainaut M."/>
            <person name="Henrissat B."/>
            <person name="Grigoriev I.V."/>
            <person name="Spatafora J.W."/>
            <person name="Aime M.C."/>
        </authorList>
    </citation>
    <scope>NUCLEOTIDE SEQUENCE [LARGE SCALE GENOMIC DNA]</scope>
    <source>
        <strain evidence="1 2">MCA 5214</strain>
    </source>
</reference>
<evidence type="ECO:0000313" key="2">
    <source>
        <dbReference type="Proteomes" id="UP000245884"/>
    </source>
</evidence>
<gene>
    <name evidence="1" type="ORF">BDZ90DRAFT_231067</name>
</gene>
<dbReference type="STRING" id="1569628.A0A316UW93"/>
<dbReference type="AlphaFoldDB" id="A0A316UW93"/>
<dbReference type="Pfam" id="PF05032">
    <property type="entry name" value="Spo12"/>
    <property type="match status" value="1"/>
</dbReference>
<sequence length="226" mass="23979">MVSNKLNAAGMAPEHSMVLPEREASQEEQMVLAALVELYASPNPNEAQALSVFASDVIYSSPRGDVFVGHQGLSKLLASRSSARKVQHRLLATPETLPANTMVVDQIVAAAPSTAQSFGEAASAMGGEETSTKRSLLVLKRREDGMVSSLTEEEGHRRATAPLAARAASASNFYSPTDSMVSPCTSKLNLAKRKHHNKAKPMNLFASHVASANSRTAPTSSAAMDF</sequence>
<accession>A0A316UW93</accession>